<evidence type="ECO:0000256" key="2">
    <source>
        <dbReference type="SAM" id="Phobius"/>
    </source>
</evidence>
<dbReference type="Gene3D" id="3.40.50.1820">
    <property type="entry name" value="alpha/beta hydrolase"/>
    <property type="match status" value="1"/>
</dbReference>
<dbReference type="PANTHER" id="PTHR45856:SF24">
    <property type="entry name" value="FUNGAL LIPASE-LIKE DOMAIN-CONTAINING PROTEIN"/>
    <property type="match status" value="1"/>
</dbReference>
<feature type="transmembrane region" description="Helical" evidence="2">
    <location>
        <begin position="335"/>
        <end position="355"/>
    </location>
</feature>
<gene>
    <name evidence="4" type="ORF">WJX75_007552</name>
</gene>
<protein>
    <recommendedName>
        <fullName evidence="3">Fungal lipase-type domain-containing protein</fullName>
    </recommendedName>
</protein>
<comment type="caution">
    <text evidence="4">The sequence shown here is derived from an EMBL/GenBank/DDBJ whole genome shotgun (WGS) entry which is preliminary data.</text>
</comment>
<reference evidence="4 5" key="1">
    <citation type="journal article" date="2024" name="Nat. Commun.">
        <title>Phylogenomics reveals the evolutionary origins of lichenization in chlorophyte algae.</title>
        <authorList>
            <person name="Puginier C."/>
            <person name="Libourel C."/>
            <person name="Otte J."/>
            <person name="Skaloud P."/>
            <person name="Haon M."/>
            <person name="Grisel S."/>
            <person name="Petersen M."/>
            <person name="Berrin J.G."/>
            <person name="Delaux P.M."/>
            <person name="Dal Grande F."/>
            <person name="Keller J."/>
        </authorList>
    </citation>
    <scope>NUCLEOTIDE SEQUENCE [LARGE SCALE GENOMIC DNA]</scope>
    <source>
        <strain evidence="4 5">SAG 216-7</strain>
    </source>
</reference>
<feature type="transmembrane region" description="Helical" evidence="2">
    <location>
        <begin position="128"/>
        <end position="151"/>
    </location>
</feature>
<evidence type="ECO:0000256" key="1">
    <source>
        <dbReference type="SAM" id="MobiDB-lite"/>
    </source>
</evidence>
<evidence type="ECO:0000313" key="5">
    <source>
        <dbReference type="Proteomes" id="UP001491310"/>
    </source>
</evidence>
<evidence type="ECO:0000259" key="3">
    <source>
        <dbReference type="Pfam" id="PF01764"/>
    </source>
</evidence>
<keyword evidence="2" id="KW-0472">Membrane</keyword>
<accession>A0ABR2YVZ3</accession>
<sequence>MQEEREARAARIQASGSSVGSVDAEAAGPVVTRMQYMTAAEMKYSMAFLRAAEVGAAVLLALILVAKLRDKDQWLVTMRKLAIADAAVFLFLLLLLLAVFAAFAAHFHRSTRHGRAWPQRQRRSAAILTLEAVTQILNLGFVVAADVYLIVQPCHVRSPVTFGLAFGNWTCWNTLFLTLTVRAHNLNMWQDRNGAPRGDRADAVLLDAPWTVHAPKLVLWTAVEAIKAVQTTHALRGGSSVSCKFLRNCRHDATYVALAGVIFGIFFAYFGLFFFYLGRAFRQLRAHNYREFRVTNQTARLMLRTRVTAIGIFAAGFIIYYFVKLDSCTAWTASASGYLPLHLVMTAKIAVLLYLHTPSDVRDRDRVLRAWLEQFSWTEASKPGRLEHRQRQLPLDSAASAAMKREPMFCFETAIKLYYFSHIIYYYEKLEGVLPECVACAKNPVEHVGLNRERLSQTLEHLRPRASNVGEPAGPAPVPDQAPDLKAFATHLSGGLTNRTVCPECHSERHPKISGNVAAAAAKLDSLDFALGLYRLEDLEMMWERLWDTVALVGWGPGRIVVVFRGTTTLKNVFADLQAWQTAYPPKRGSPLLGRPAVHNGFLKSYLANGFKERIVEKVVDVVRSHGWADTQVLVTGHSLGGALAMLAAHDIAKALEALDRNTSVACYTFGAPRVGNYAFAREYGAAVPDSWSIINDQDAVARNAKFWLLYKRPGQRVVINDRGDIFVRPSYAELSMQQSPCFTSLSQHFLLSYRDSLAAVCSAQMNRKKRVQGGLAGVMVLLEGDEFVRGILEPAGLTLADVRNRNLISGKTPLQERPCTASRQLSRPRTASVRPMGPVSEHPVSPFHEVDLLPGLKLARTSAAAAEQPAEERADRTQPMRPLHTKRVSNDFWWTAFPKRVSSRPVGPQMIASLAGLPPRHAPLEPSGVSKFSGKLLSAFSGVAWLRRADSSRSNDTTRLGATNSVLIGLGELLRGHAPSPFAAAPAQEEEVRAAEQVRSAPPLRGDGCGGGGGERGFPGGPKGVPPLSPQELAAQLGNMEAGRIFAPVRLGRD</sequence>
<organism evidence="4 5">
    <name type="scientific">Coccomyxa subellipsoidea</name>
    <dbReference type="NCBI Taxonomy" id="248742"/>
    <lineage>
        <taxon>Eukaryota</taxon>
        <taxon>Viridiplantae</taxon>
        <taxon>Chlorophyta</taxon>
        <taxon>core chlorophytes</taxon>
        <taxon>Trebouxiophyceae</taxon>
        <taxon>Trebouxiophyceae incertae sedis</taxon>
        <taxon>Coccomyxaceae</taxon>
        <taxon>Coccomyxa</taxon>
    </lineage>
</organism>
<name>A0ABR2YVZ3_9CHLO</name>
<keyword evidence="2" id="KW-1133">Transmembrane helix</keyword>
<dbReference type="Pfam" id="PF01764">
    <property type="entry name" value="Lipase_3"/>
    <property type="match status" value="1"/>
</dbReference>
<keyword evidence="5" id="KW-1185">Reference proteome</keyword>
<feature type="transmembrane region" description="Helical" evidence="2">
    <location>
        <begin position="255"/>
        <end position="277"/>
    </location>
</feature>
<feature type="compositionally biased region" description="Gly residues" evidence="1">
    <location>
        <begin position="1008"/>
        <end position="1024"/>
    </location>
</feature>
<feature type="transmembrane region" description="Helical" evidence="2">
    <location>
        <begin position="86"/>
        <end position="107"/>
    </location>
</feature>
<feature type="region of interest" description="Disordered" evidence="1">
    <location>
        <begin position="998"/>
        <end position="1031"/>
    </location>
</feature>
<dbReference type="InterPro" id="IPR002921">
    <property type="entry name" value="Fungal_lipase-type"/>
</dbReference>
<evidence type="ECO:0000313" key="4">
    <source>
        <dbReference type="EMBL" id="KAK9916027.1"/>
    </source>
</evidence>
<dbReference type="EMBL" id="JALJOT010000004">
    <property type="protein sequence ID" value="KAK9916027.1"/>
    <property type="molecule type" value="Genomic_DNA"/>
</dbReference>
<dbReference type="PANTHER" id="PTHR45856">
    <property type="entry name" value="ALPHA/BETA-HYDROLASES SUPERFAMILY PROTEIN"/>
    <property type="match status" value="1"/>
</dbReference>
<feature type="domain" description="Fungal lipase-type" evidence="3">
    <location>
        <begin position="561"/>
        <end position="703"/>
    </location>
</feature>
<dbReference type="InterPro" id="IPR029058">
    <property type="entry name" value="AB_hydrolase_fold"/>
</dbReference>
<feature type="compositionally biased region" description="Low complexity" evidence="1">
    <location>
        <begin position="998"/>
        <end position="1007"/>
    </location>
</feature>
<dbReference type="Proteomes" id="UP001491310">
    <property type="component" value="Unassembled WGS sequence"/>
</dbReference>
<proteinExistence type="predicted"/>
<dbReference type="CDD" id="cd00519">
    <property type="entry name" value="Lipase_3"/>
    <property type="match status" value="1"/>
</dbReference>
<keyword evidence="2" id="KW-0812">Transmembrane</keyword>
<feature type="transmembrane region" description="Helical" evidence="2">
    <location>
        <begin position="303"/>
        <end position="323"/>
    </location>
</feature>
<feature type="transmembrane region" description="Helical" evidence="2">
    <location>
        <begin position="47"/>
        <end position="66"/>
    </location>
</feature>
<dbReference type="InterPro" id="IPR051218">
    <property type="entry name" value="Sec_MonoDiacylglyc_Lipase"/>
</dbReference>
<dbReference type="SUPFAM" id="SSF53474">
    <property type="entry name" value="alpha/beta-Hydrolases"/>
    <property type="match status" value="1"/>
</dbReference>
<feature type="region of interest" description="Disordered" evidence="1">
    <location>
        <begin position="814"/>
        <end position="845"/>
    </location>
</feature>